<dbReference type="PROSITE" id="PS51186">
    <property type="entry name" value="GNAT"/>
    <property type="match status" value="1"/>
</dbReference>
<gene>
    <name evidence="2" type="ORF">PghCCS26_08440</name>
</gene>
<dbReference type="InterPro" id="IPR000182">
    <property type="entry name" value="GNAT_dom"/>
</dbReference>
<dbReference type="RefSeq" id="WP_317978929.1">
    <property type="nucleotide sequence ID" value="NZ_BTCL01000002.1"/>
</dbReference>
<dbReference type="CDD" id="cd04301">
    <property type="entry name" value="NAT_SF"/>
    <property type="match status" value="1"/>
</dbReference>
<evidence type="ECO:0000313" key="3">
    <source>
        <dbReference type="Proteomes" id="UP001285921"/>
    </source>
</evidence>
<organism evidence="2 3">
    <name type="scientific">Paenibacillus glycanilyticus</name>
    <dbReference type="NCBI Taxonomy" id="126569"/>
    <lineage>
        <taxon>Bacteria</taxon>
        <taxon>Bacillati</taxon>
        <taxon>Bacillota</taxon>
        <taxon>Bacilli</taxon>
        <taxon>Bacillales</taxon>
        <taxon>Paenibacillaceae</taxon>
        <taxon>Paenibacillus</taxon>
    </lineage>
</organism>
<dbReference type="SUPFAM" id="SSF55729">
    <property type="entry name" value="Acyl-CoA N-acyltransferases (Nat)"/>
    <property type="match status" value="1"/>
</dbReference>
<name>A0ABQ6NHN9_9BACL</name>
<comment type="caution">
    <text evidence="2">The sequence shown here is derived from an EMBL/GenBank/DDBJ whole genome shotgun (WGS) entry which is preliminary data.</text>
</comment>
<sequence>MIIKACTMDEIKPLVAEYLQGLSSPFDSFLEDHIVTSAFYRIQDGQEDIGYYALHNGELMTQFYIRRSSLKKAQALFLEALERHAVKNLFVPTCDELFVSLSIDQDFKINKQAYFFQDSGVEIPINMEGDEVFRPAVPQDLPVVQQVCGDFLNNYDQWLHDGGLFVYYKGKNLLGIGVMERSKLLDGLASIGMFTNEAYRKQGYGTALIVQMRNWCRTRGITAICGCWYYNEASKRTLERAGMVTMTRLLNIEVSLKAENETYRTEK</sequence>
<dbReference type="Gene3D" id="3.40.630.30">
    <property type="match status" value="1"/>
</dbReference>
<dbReference type="InterPro" id="IPR040579">
    <property type="entry name" value="Acetyltransf_19"/>
</dbReference>
<accession>A0ABQ6NHN9</accession>
<evidence type="ECO:0000313" key="2">
    <source>
        <dbReference type="EMBL" id="GMK43717.1"/>
    </source>
</evidence>
<proteinExistence type="predicted"/>
<feature type="domain" description="N-acetyltransferase" evidence="1">
    <location>
        <begin position="131"/>
        <end position="261"/>
    </location>
</feature>
<dbReference type="Proteomes" id="UP001285921">
    <property type="component" value="Unassembled WGS sequence"/>
</dbReference>
<dbReference type="EMBL" id="BTCL01000002">
    <property type="protein sequence ID" value="GMK43717.1"/>
    <property type="molecule type" value="Genomic_DNA"/>
</dbReference>
<keyword evidence="3" id="KW-1185">Reference proteome</keyword>
<evidence type="ECO:0000259" key="1">
    <source>
        <dbReference type="PROSITE" id="PS51186"/>
    </source>
</evidence>
<dbReference type="InterPro" id="IPR016181">
    <property type="entry name" value="Acyl_CoA_acyltransferase"/>
</dbReference>
<protein>
    <recommendedName>
        <fullName evidence="1">N-acetyltransferase domain-containing protein</fullName>
    </recommendedName>
</protein>
<reference evidence="2 3" key="1">
    <citation type="submission" date="2023-05" db="EMBL/GenBank/DDBJ databases">
        <title>Draft genome of Paenibacillus sp. CCS26.</title>
        <authorList>
            <person name="Akita H."/>
            <person name="Shinto Y."/>
            <person name="Kimura Z."/>
        </authorList>
    </citation>
    <scope>NUCLEOTIDE SEQUENCE [LARGE SCALE GENOMIC DNA]</scope>
    <source>
        <strain evidence="2 3">CCS26</strain>
    </source>
</reference>
<dbReference type="Gene3D" id="3.40.630.80">
    <property type="match status" value="1"/>
</dbReference>
<dbReference type="Pfam" id="PF18015">
    <property type="entry name" value="Acetyltransf_19"/>
    <property type="match status" value="1"/>
</dbReference>
<dbReference type="Pfam" id="PF00583">
    <property type="entry name" value="Acetyltransf_1"/>
    <property type="match status" value="1"/>
</dbReference>